<name>A0A0A9CQT0_ARUDO</name>
<feature type="compositionally biased region" description="Basic and acidic residues" evidence="1">
    <location>
        <begin position="37"/>
        <end position="52"/>
    </location>
</feature>
<feature type="region of interest" description="Disordered" evidence="1">
    <location>
        <begin position="1"/>
        <end position="148"/>
    </location>
</feature>
<organism evidence="2">
    <name type="scientific">Arundo donax</name>
    <name type="common">Giant reed</name>
    <name type="synonym">Donax arundinaceus</name>
    <dbReference type="NCBI Taxonomy" id="35708"/>
    <lineage>
        <taxon>Eukaryota</taxon>
        <taxon>Viridiplantae</taxon>
        <taxon>Streptophyta</taxon>
        <taxon>Embryophyta</taxon>
        <taxon>Tracheophyta</taxon>
        <taxon>Spermatophyta</taxon>
        <taxon>Magnoliopsida</taxon>
        <taxon>Liliopsida</taxon>
        <taxon>Poales</taxon>
        <taxon>Poaceae</taxon>
        <taxon>PACMAD clade</taxon>
        <taxon>Arundinoideae</taxon>
        <taxon>Arundineae</taxon>
        <taxon>Arundo</taxon>
    </lineage>
</organism>
<feature type="compositionally biased region" description="Basic and acidic residues" evidence="1">
    <location>
        <begin position="78"/>
        <end position="102"/>
    </location>
</feature>
<reference evidence="2" key="1">
    <citation type="submission" date="2014-09" db="EMBL/GenBank/DDBJ databases">
        <authorList>
            <person name="Magalhaes I.L.F."/>
            <person name="Oliveira U."/>
            <person name="Santos F.R."/>
            <person name="Vidigal T.H.D.A."/>
            <person name="Brescovit A.D."/>
            <person name="Santos A.J."/>
        </authorList>
    </citation>
    <scope>NUCLEOTIDE SEQUENCE</scope>
    <source>
        <tissue evidence="2">Shoot tissue taken approximately 20 cm above the soil surface</tissue>
    </source>
</reference>
<feature type="compositionally biased region" description="Basic residues" evidence="1">
    <location>
        <begin position="1"/>
        <end position="10"/>
    </location>
</feature>
<sequence>MKMKPRRRRTAHEGALTAVEDGCDGGSVTDCRPQLEAGRDGPPDRRGSDGMKLKLLGRELLMGGQRGWRRGGPTAAEEEGRRAPDARRRMKKRADGQREDPRQRKRGRHGGGGCPRQRQLLPSSAARIQPDPHGRRPTDGATAGRARP</sequence>
<protein>
    <submittedName>
        <fullName evidence="2">Uncharacterized protein</fullName>
    </submittedName>
</protein>
<accession>A0A0A9CQT0</accession>
<proteinExistence type="predicted"/>
<dbReference type="EMBL" id="GBRH01219236">
    <property type="protein sequence ID" value="JAD78659.1"/>
    <property type="molecule type" value="Transcribed_RNA"/>
</dbReference>
<dbReference type="AlphaFoldDB" id="A0A0A9CQT0"/>
<reference evidence="2" key="2">
    <citation type="journal article" date="2015" name="Data Brief">
        <title>Shoot transcriptome of the giant reed, Arundo donax.</title>
        <authorList>
            <person name="Barrero R.A."/>
            <person name="Guerrero F.D."/>
            <person name="Moolhuijzen P."/>
            <person name="Goolsby J.A."/>
            <person name="Tidwell J."/>
            <person name="Bellgard S.E."/>
            <person name="Bellgard M.I."/>
        </authorList>
    </citation>
    <scope>NUCLEOTIDE SEQUENCE</scope>
    <source>
        <tissue evidence="2">Shoot tissue taken approximately 20 cm above the soil surface</tissue>
    </source>
</reference>
<evidence type="ECO:0000313" key="2">
    <source>
        <dbReference type="EMBL" id="JAD78659.1"/>
    </source>
</evidence>
<evidence type="ECO:0000256" key="1">
    <source>
        <dbReference type="SAM" id="MobiDB-lite"/>
    </source>
</evidence>